<gene>
    <name evidence="1" type="ORF">SAMN05878282_102340</name>
</gene>
<dbReference type="Pfam" id="PF07073">
    <property type="entry name" value="ROF"/>
    <property type="match status" value="1"/>
</dbReference>
<protein>
    <submittedName>
        <fullName evidence="1">Transcriptional antiterminator, Rof</fullName>
    </submittedName>
</protein>
<dbReference type="EMBL" id="FTMP01000002">
    <property type="protein sequence ID" value="SIQ13721.1"/>
    <property type="molecule type" value="Genomic_DNA"/>
</dbReference>
<sequence>MADYHPLNCDLYDYLEIACMHGYRLQVELVDGPSFVARALDTHTAASKEEFLVLQTDEGRQEVRLDRLLAITPLDPGASFGRVELAGRVCSI</sequence>
<name>A0A1N6QAY7_AQUAC</name>
<dbReference type="InterPro" id="IPR038626">
    <property type="entry name" value="Rof-like_sf"/>
</dbReference>
<dbReference type="RefSeq" id="WP_076425178.1">
    <property type="nucleotide sequence ID" value="NZ_FTMP01000002.1"/>
</dbReference>
<evidence type="ECO:0000313" key="2">
    <source>
        <dbReference type="Proteomes" id="UP000185841"/>
    </source>
</evidence>
<organism evidence="1 2">
    <name type="scientific">Aquipseudomonas alcaligenes</name>
    <name type="common">Pseudomonas alcaligenes</name>
    <dbReference type="NCBI Taxonomy" id="43263"/>
    <lineage>
        <taxon>Bacteria</taxon>
        <taxon>Pseudomonadati</taxon>
        <taxon>Pseudomonadota</taxon>
        <taxon>Gammaproteobacteria</taxon>
        <taxon>Pseudomonadales</taxon>
        <taxon>Pseudomonadaceae</taxon>
        <taxon>Aquipseudomonas</taxon>
    </lineage>
</organism>
<proteinExistence type="predicted"/>
<dbReference type="Proteomes" id="UP000185841">
    <property type="component" value="Unassembled WGS sequence"/>
</dbReference>
<dbReference type="InterPro" id="IPR009778">
    <property type="entry name" value="ROF"/>
</dbReference>
<dbReference type="Gene3D" id="2.30.30.400">
    <property type="entry name" value="Rof-like"/>
    <property type="match status" value="1"/>
</dbReference>
<accession>A0A1N6QAY7</accession>
<reference evidence="1 2" key="1">
    <citation type="submission" date="2017-01" db="EMBL/GenBank/DDBJ databases">
        <authorList>
            <person name="Mah S.A."/>
            <person name="Swanson W.J."/>
            <person name="Moy G.W."/>
            <person name="Vacquier V.D."/>
        </authorList>
    </citation>
    <scope>NUCLEOTIDE SEQUENCE [LARGE SCALE GENOMIC DNA]</scope>
    <source>
        <strain evidence="1 2">RU36E</strain>
    </source>
</reference>
<evidence type="ECO:0000313" key="1">
    <source>
        <dbReference type="EMBL" id="SIQ13721.1"/>
    </source>
</evidence>
<dbReference type="AlphaFoldDB" id="A0A1N6QAY7"/>
<dbReference type="InterPro" id="IPR023534">
    <property type="entry name" value="Rof/RNase_P-like"/>
</dbReference>
<dbReference type="SUPFAM" id="SSF101744">
    <property type="entry name" value="Rof/RNase P subunit-like"/>
    <property type="match status" value="1"/>
</dbReference>